<keyword evidence="3" id="KW-0812">Transmembrane</keyword>
<dbReference type="PROSITE" id="PS00010">
    <property type="entry name" value="ASX_HYDROXYL"/>
    <property type="match status" value="1"/>
</dbReference>
<keyword evidence="1" id="KW-1015">Disulfide bond</keyword>
<feature type="signal peptide" evidence="4">
    <location>
        <begin position="1"/>
        <end position="20"/>
    </location>
</feature>
<sequence length="425" mass="48374">MNYVSVFVFFVTLIFVFVFGQELEEEKDVDELLRKFNDDHVSNMKDEYSRIVLEGKQDELIVKIGFLAMYFRIFRKLVPVSYDDIGIEYVYQENSENFDVGVAENCTESLETCVDKIFSEINQTQSWISTDNMILDQTRLKNAINNQRLKMEVSVSQMLCYLTNSKIAAFSHLPYCNYKLNMGLTFFGKSFLEQNFIDEFAGGPFECAIESFCPDPCCKNLPDAVRISKKMQKKCARNNCKNPETCLMKAEENSYLYNLRLNKFNITCGCTVPGQVYRSDIGECVNHNQCAIKNVCREPFKECMNVASGYKCVCQLGYKMVENKCVAISLQGGLTEFHGFSYSEPLTGEASESKGLFNVTNFSENVYNQSRVFIYLIKFGIQVVLSFFMLASTAPQISKQKTNQSGHKLVQAIGGDQKGWAILQG</sequence>
<dbReference type="InterPro" id="IPR000742">
    <property type="entry name" value="EGF"/>
</dbReference>
<protein>
    <recommendedName>
        <fullName evidence="5">EGF-like domain-containing protein</fullName>
    </recommendedName>
</protein>
<evidence type="ECO:0000256" key="3">
    <source>
        <dbReference type="SAM" id="Phobius"/>
    </source>
</evidence>
<proteinExistence type="predicted"/>
<evidence type="ECO:0000256" key="4">
    <source>
        <dbReference type="SAM" id="SignalP"/>
    </source>
</evidence>
<evidence type="ECO:0000256" key="2">
    <source>
        <dbReference type="PROSITE-ProRule" id="PRU00076"/>
    </source>
</evidence>
<keyword evidence="2" id="KW-0245">EGF-like domain</keyword>
<dbReference type="EMBL" id="CANHGI010000004">
    <property type="protein sequence ID" value="CAI5449084.1"/>
    <property type="molecule type" value="Genomic_DNA"/>
</dbReference>
<keyword evidence="4" id="KW-0732">Signal</keyword>
<name>A0A9P1IRL9_9PELO</name>
<feature type="domain" description="EGF-like" evidence="5">
    <location>
        <begin position="286"/>
        <end position="326"/>
    </location>
</feature>
<organism evidence="6 7">
    <name type="scientific">Caenorhabditis angaria</name>
    <dbReference type="NCBI Taxonomy" id="860376"/>
    <lineage>
        <taxon>Eukaryota</taxon>
        <taxon>Metazoa</taxon>
        <taxon>Ecdysozoa</taxon>
        <taxon>Nematoda</taxon>
        <taxon>Chromadorea</taxon>
        <taxon>Rhabditida</taxon>
        <taxon>Rhabditina</taxon>
        <taxon>Rhabditomorpha</taxon>
        <taxon>Rhabditoidea</taxon>
        <taxon>Rhabditidae</taxon>
        <taxon>Peloderinae</taxon>
        <taxon>Caenorhabditis</taxon>
    </lineage>
</organism>
<feature type="transmembrane region" description="Helical" evidence="3">
    <location>
        <begin position="372"/>
        <end position="391"/>
    </location>
</feature>
<dbReference type="OrthoDB" id="5985519at2759"/>
<evidence type="ECO:0000256" key="1">
    <source>
        <dbReference type="ARBA" id="ARBA00023157"/>
    </source>
</evidence>
<evidence type="ECO:0000259" key="5">
    <source>
        <dbReference type="PROSITE" id="PS50026"/>
    </source>
</evidence>
<feature type="chain" id="PRO_5040302054" description="EGF-like domain-containing protein" evidence="4">
    <location>
        <begin position="21"/>
        <end position="425"/>
    </location>
</feature>
<dbReference type="PROSITE" id="PS50026">
    <property type="entry name" value="EGF_3"/>
    <property type="match status" value="1"/>
</dbReference>
<accession>A0A9P1IRL9</accession>
<dbReference type="InterPro" id="IPR000152">
    <property type="entry name" value="EGF-type_Asp/Asn_hydroxyl_site"/>
</dbReference>
<evidence type="ECO:0000313" key="6">
    <source>
        <dbReference type="EMBL" id="CAI5449084.1"/>
    </source>
</evidence>
<dbReference type="GO" id="GO:0005509">
    <property type="term" value="F:calcium ion binding"/>
    <property type="evidence" value="ECO:0007669"/>
    <property type="project" value="InterPro"/>
</dbReference>
<comment type="caution">
    <text evidence="2">Lacks conserved residue(s) required for the propagation of feature annotation.</text>
</comment>
<dbReference type="PROSITE" id="PS01186">
    <property type="entry name" value="EGF_2"/>
    <property type="match status" value="1"/>
</dbReference>
<keyword evidence="3" id="KW-0472">Membrane</keyword>
<gene>
    <name evidence="6" type="ORF">CAMP_LOCUS11721</name>
</gene>
<keyword evidence="7" id="KW-1185">Reference proteome</keyword>
<dbReference type="SMART" id="SM00179">
    <property type="entry name" value="EGF_CA"/>
    <property type="match status" value="1"/>
</dbReference>
<keyword evidence="3" id="KW-1133">Transmembrane helix</keyword>
<comment type="caution">
    <text evidence="6">The sequence shown here is derived from an EMBL/GenBank/DDBJ whole genome shotgun (WGS) entry which is preliminary data.</text>
</comment>
<dbReference type="AlphaFoldDB" id="A0A9P1IRL9"/>
<dbReference type="InterPro" id="IPR001881">
    <property type="entry name" value="EGF-like_Ca-bd_dom"/>
</dbReference>
<reference evidence="6" key="1">
    <citation type="submission" date="2022-11" db="EMBL/GenBank/DDBJ databases">
        <authorList>
            <person name="Kikuchi T."/>
        </authorList>
    </citation>
    <scope>NUCLEOTIDE SEQUENCE</scope>
    <source>
        <strain evidence="6">PS1010</strain>
    </source>
</reference>
<evidence type="ECO:0000313" key="7">
    <source>
        <dbReference type="Proteomes" id="UP001152747"/>
    </source>
</evidence>
<dbReference type="Gene3D" id="2.10.25.10">
    <property type="entry name" value="Laminin"/>
    <property type="match status" value="1"/>
</dbReference>
<dbReference type="Proteomes" id="UP001152747">
    <property type="component" value="Unassembled WGS sequence"/>
</dbReference>